<keyword evidence="2" id="KW-1134">Transmembrane beta strand</keyword>
<gene>
    <name evidence="3" type="ORF">ACFO5W_10425</name>
</gene>
<evidence type="ECO:0000256" key="1">
    <source>
        <dbReference type="ARBA" id="ARBA00007613"/>
    </source>
</evidence>
<organism evidence="3 4">
    <name type="scientific">Dyella halodurans</name>
    <dbReference type="NCBI Taxonomy" id="1920171"/>
    <lineage>
        <taxon>Bacteria</taxon>
        <taxon>Pseudomonadati</taxon>
        <taxon>Pseudomonadota</taxon>
        <taxon>Gammaproteobacteria</taxon>
        <taxon>Lysobacterales</taxon>
        <taxon>Rhodanobacteraceae</taxon>
        <taxon>Dyella</taxon>
    </lineage>
</organism>
<comment type="caution">
    <text evidence="3">The sequence shown here is derived from an EMBL/GenBank/DDBJ whole genome shotgun (WGS) entry which is preliminary data.</text>
</comment>
<dbReference type="PROSITE" id="PS51257">
    <property type="entry name" value="PROKAR_LIPOPROTEIN"/>
    <property type="match status" value="1"/>
</dbReference>
<dbReference type="Pfam" id="PF02321">
    <property type="entry name" value="OEP"/>
    <property type="match status" value="2"/>
</dbReference>
<accession>A0ABV9C2B1</accession>
<dbReference type="PANTHER" id="PTHR30203">
    <property type="entry name" value="OUTER MEMBRANE CATION EFFLUX PROTEIN"/>
    <property type="match status" value="1"/>
</dbReference>
<dbReference type="Gene3D" id="1.20.1600.10">
    <property type="entry name" value="Outer membrane efflux proteins (OEP)"/>
    <property type="match status" value="1"/>
</dbReference>
<dbReference type="Proteomes" id="UP001595961">
    <property type="component" value="Unassembled WGS sequence"/>
</dbReference>
<keyword evidence="4" id="KW-1185">Reference proteome</keyword>
<reference evidence="4" key="1">
    <citation type="journal article" date="2019" name="Int. J. Syst. Evol. Microbiol.">
        <title>The Global Catalogue of Microorganisms (GCM) 10K type strain sequencing project: providing services to taxonomists for standard genome sequencing and annotation.</title>
        <authorList>
            <consortium name="The Broad Institute Genomics Platform"/>
            <consortium name="The Broad Institute Genome Sequencing Center for Infectious Disease"/>
            <person name="Wu L."/>
            <person name="Ma J."/>
        </authorList>
    </citation>
    <scope>NUCLEOTIDE SEQUENCE [LARGE SCALE GENOMIC DNA]</scope>
    <source>
        <strain evidence="4">CCM 4481</strain>
    </source>
</reference>
<keyword evidence="2" id="KW-0449">Lipoprotein</keyword>
<proteinExistence type="inferred from homology"/>
<dbReference type="NCBIfam" id="TIGR01845">
    <property type="entry name" value="outer_NodT"/>
    <property type="match status" value="1"/>
</dbReference>
<protein>
    <submittedName>
        <fullName evidence="3">Efflux transporter outer membrane subunit</fullName>
    </submittedName>
</protein>
<dbReference type="SUPFAM" id="SSF56954">
    <property type="entry name" value="Outer membrane efflux proteins (OEP)"/>
    <property type="match status" value="1"/>
</dbReference>
<evidence type="ECO:0000313" key="4">
    <source>
        <dbReference type="Proteomes" id="UP001595961"/>
    </source>
</evidence>
<dbReference type="InterPro" id="IPR003423">
    <property type="entry name" value="OMP_efflux"/>
</dbReference>
<evidence type="ECO:0000313" key="3">
    <source>
        <dbReference type="EMBL" id="MFC4527046.1"/>
    </source>
</evidence>
<dbReference type="PANTHER" id="PTHR30203:SF33">
    <property type="entry name" value="BLR4455 PROTEIN"/>
    <property type="match status" value="1"/>
</dbReference>
<comment type="subcellular location">
    <subcellularLocation>
        <location evidence="2">Cell outer membrane</location>
        <topology evidence="2">Lipid-anchor</topology>
    </subcellularLocation>
</comment>
<dbReference type="EMBL" id="JBHSGA010000017">
    <property type="protein sequence ID" value="MFC4527046.1"/>
    <property type="molecule type" value="Genomic_DNA"/>
</dbReference>
<keyword evidence="2" id="KW-0472">Membrane</keyword>
<name>A0ABV9C2B1_9GAMM</name>
<evidence type="ECO:0000256" key="2">
    <source>
        <dbReference type="RuleBase" id="RU362097"/>
    </source>
</evidence>
<keyword evidence="2" id="KW-0812">Transmembrane</keyword>
<sequence length="511" mass="54897">MTSQTLRYALAAAVCVTGGCSLEPSYHVPESASAGPYKELSVRTPEETGSWQPAIPAENQARGQWWQVFGDERLNALETQAASANQDVKAAAARVSEARGLQRVAHSQWFPQLGAGFGPSRQLEGPDSLGVTPGSNPSPQTVWRAQIAVSYELDLFGRIASTNHAAAADTQQTEALLRSAQLALQADVAQTYFLLRELDAEIAVVERTVDLRKAQLDFVQHRYDAGDVSELDVAQARTEVETARSDAMTLARERATTEHALAVLLGQAPAQLTMSADPLVPISVSIPADMPSALLERRPDIAAAERAMAAANARIGVARSAFFPSLTLTGTGGYESSSLSNLFNWSNRTFLLGPLVGTPLVGPLFDGGQRRGNLVHAKAQYEEDVAIYRQTVLVAFREVEDGLANVRILHDQTQVEEAAVQASSRAAQLSRTQYDDGQVSYLDVIETERTLLETRRRAIQLQGEQATSTVQLIRALGGGWGVTSQVSTIQDKAHPGSAQINGPLFVAASSN</sequence>
<dbReference type="RefSeq" id="WP_266148948.1">
    <property type="nucleotide sequence ID" value="NZ_CP064028.1"/>
</dbReference>
<keyword evidence="2" id="KW-0564">Palmitate</keyword>
<dbReference type="InterPro" id="IPR010131">
    <property type="entry name" value="MdtP/NodT-like"/>
</dbReference>
<dbReference type="Gene3D" id="2.20.200.10">
    <property type="entry name" value="Outer membrane efflux proteins (OEP)"/>
    <property type="match status" value="1"/>
</dbReference>
<comment type="similarity">
    <text evidence="1 2">Belongs to the outer membrane factor (OMF) (TC 1.B.17) family.</text>
</comment>